<keyword evidence="2" id="KW-1185">Reference proteome</keyword>
<dbReference type="eggNOG" id="ENOG502ZY1C">
    <property type="taxonomic scope" value="Bacteria"/>
</dbReference>
<evidence type="ECO:0000313" key="1">
    <source>
        <dbReference type="EMBL" id="EAQ96399.1"/>
    </source>
</evidence>
<proteinExistence type="predicted"/>
<evidence type="ECO:0000313" key="2">
    <source>
        <dbReference type="Proteomes" id="UP000019205"/>
    </source>
</evidence>
<reference evidence="1 2" key="2">
    <citation type="journal article" date="2009" name="PLoS ONE">
        <title>The photosynthetic apparatus and its regulation in the aerobic gammaproteobacterium Congregibacter litoralis gen. nov., sp. nov.</title>
        <authorList>
            <person name="Spring S."/>
            <person name="Lunsdorf H."/>
            <person name="Fuchs B.M."/>
            <person name="Tindall B.J."/>
        </authorList>
    </citation>
    <scope>NUCLEOTIDE SEQUENCE [LARGE SCALE GENOMIC DNA]</scope>
    <source>
        <strain evidence="1">KT71</strain>
    </source>
</reference>
<gene>
    <name evidence="1" type="ORF">KT71_13470</name>
</gene>
<protein>
    <submittedName>
        <fullName evidence="1">Uncharacterized protein</fullName>
    </submittedName>
</protein>
<dbReference type="OrthoDB" id="8910510at2"/>
<sequence>MRQKPNSKGMHSNGRKAGGGTFTKVLHTILDHPDYLALSTSARAFLWDMTRQLKPYGENNGNIAASEGVMKKFGYSRFQCCRLRKELETYKWIEVTRYPRAKRDPLLYRFTWLPTGDWKGAPNLDAGAHEQKVKKLT</sequence>
<dbReference type="AlphaFoldDB" id="A4ACH1"/>
<dbReference type="STRING" id="314285.KT71_13470"/>
<dbReference type="EMBL" id="AAOA02000001">
    <property type="protein sequence ID" value="EAQ96399.1"/>
    <property type="molecule type" value="Genomic_DNA"/>
</dbReference>
<accession>A4ACH1</accession>
<organism evidence="1 2">
    <name type="scientific">Congregibacter litoralis KT71</name>
    <dbReference type="NCBI Taxonomy" id="314285"/>
    <lineage>
        <taxon>Bacteria</taxon>
        <taxon>Pseudomonadati</taxon>
        <taxon>Pseudomonadota</taxon>
        <taxon>Gammaproteobacteria</taxon>
        <taxon>Cellvibrionales</taxon>
        <taxon>Halieaceae</taxon>
        <taxon>Congregibacter</taxon>
    </lineage>
</organism>
<dbReference type="Proteomes" id="UP000019205">
    <property type="component" value="Chromosome"/>
</dbReference>
<name>A4ACH1_9GAMM</name>
<dbReference type="RefSeq" id="WP_008295128.1">
    <property type="nucleotide sequence ID" value="NZ_CM002299.1"/>
</dbReference>
<reference evidence="1 2" key="1">
    <citation type="journal article" date="2007" name="Proc. Natl. Acad. Sci. U.S.A.">
        <title>Characterization of a marine gammaproteobacterium capable of aerobic anoxygenic photosynthesis.</title>
        <authorList>
            <person name="Fuchs B.M."/>
            <person name="Spring S."/>
            <person name="Teeling H."/>
            <person name="Quast C."/>
            <person name="Wulf J."/>
            <person name="Schattenhofer M."/>
            <person name="Yan S."/>
            <person name="Ferriera S."/>
            <person name="Johnson J."/>
            <person name="Glockner F.O."/>
            <person name="Amann R."/>
        </authorList>
    </citation>
    <scope>NUCLEOTIDE SEQUENCE [LARGE SCALE GENOMIC DNA]</scope>
    <source>
        <strain evidence="1">KT71</strain>
    </source>
</reference>
<comment type="caution">
    <text evidence="1">The sequence shown here is derived from an EMBL/GenBank/DDBJ whole genome shotgun (WGS) entry which is preliminary data.</text>
</comment>
<dbReference type="HOGENOM" id="CLU_2168607_0_0_6"/>